<gene>
    <name evidence="2" type="ORF">CC117_06585</name>
</gene>
<protein>
    <submittedName>
        <fullName evidence="2">Transcriptional regulator</fullName>
    </submittedName>
</protein>
<dbReference type="CDD" id="cd00093">
    <property type="entry name" value="HTH_XRE"/>
    <property type="match status" value="1"/>
</dbReference>
<dbReference type="AlphaFoldDB" id="A0A1S1QAI4"/>
<feature type="domain" description="HTH cro/C1-type" evidence="1">
    <location>
        <begin position="21"/>
        <end position="76"/>
    </location>
</feature>
<dbReference type="SUPFAM" id="SSF47413">
    <property type="entry name" value="lambda repressor-like DNA-binding domains"/>
    <property type="match status" value="1"/>
</dbReference>
<dbReference type="RefSeq" id="WP_071089229.1">
    <property type="nucleotide sequence ID" value="NZ_MBLM01000152.1"/>
</dbReference>
<accession>A0A1S1QAI4</accession>
<dbReference type="SMART" id="SM00530">
    <property type="entry name" value="HTH_XRE"/>
    <property type="match status" value="1"/>
</dbReference>
<dbReference type="Gene3D" id="1.10.260.40">
    <property type="entry name" value="lambda repressor-like DNA-binding domains"/>
    <property type="match status" value="1"/>
</dbReference>
<sequence length="299" mass="33480">MSELTIGGSPTVRRRRLGAELRRLREQAGLSADDAARHLECSPSKISRVETGRTPARIRDVRDLLDLYGLHDTPERETLLDLVRQSKEQGWWQSFGDAVPEWLETLIGLEGDADTILTYESVLVPGLLQTEEYARALALDFDRDGSPTDAERTVALKRERQKRRGQSGRPLVHALLDEAVLRRPVGGPDVLRGQLEHLLAEAARGRVIIQVIPFQAGGYPAQGFPFTLFEFPDTRDQPVVYLEALSGAVYLEKAHEVRRYKVAFEKLRACSLGPDEAGAMIMRIVEKVKQGEGIHGQRR</sequence>
<reference evidence="3" key="1">
    <citation type="submission" date="2016-07" db="EMBL/GenBank/DDBJ databases">
        <title>Sequence Frankia sp. strain CcI1.17.</title>
        <authorList>
            <person name="Ghodhbane-Gtari F."/>
            <person name="Swanson E."/>
            <person name="Gueddou A."/>
            <person name="Morris K."/>
            <person name="Hezbri K."/>
            <person name="Ktari A."/>
            <person name="Nouioui I."/>
            <person name="Abebe-Akele F."/>
            <person name="Simpson S."/>
            <person name="Thomas K."/>
            <person name="Gtari M."/>
            <person name="Tisa L.S."/>
            <person name="Hurst S."/>
        </authorList>
    </citation>
    <scope>NUCLEOTIDE SEQUENCE [LARGE SCALE GENOMIC DNA]</scope>
    <source>
        <strain evidence="3">Cc1.17</strain>
    </source>
</reference>
<proteinExistence type="predicted"/>
<name>A0A1S1QAI4_9ACTN</name>
<evidence type="ECO:0000313" key="3">
    <source>
        <dbReference type="Proteomes" id="UP000179627"/>
    </source>
</evidence>
<dbReference type="OrthoDB" id="5177725at2"/>
<dbReference type="GO" id="GO:0003677">
    <property type="term" value="F:DNA binding"/>
    <property type="evidence" value="ECO:0007669"/>
    <property type="project" value="InterPro"/>
</dbReference>
<evidence type="ECO:0000259" key="1">
    <source>
        <dbReference type="PROSITE" id="PS50943"/>
    </source>
</evidence>
<dbReference type="InterPro" id="IPR001387">
    <property type="entry name" value="Cro/C1-type_HTH"/>
</dbReference>
<dbReference type="InterPro" id="IPR043917">
    <property type="entry name" value="DUF5753"/>
</dbReference>
<evidence type="ECO:0000313" key="2">
    <source>
        <dbReference type="EMBL" id="OHV30596.1"/>
    </source>
</evidence>
<dbReference type="PROSITE" id="PS50943">
    <property type="entry name" value="HTH_CROC1"/>
    <property type="match status" value="1"/>
</dbReference>
<organism evidence="2 3">
    <name type="scientific">Parafrankia colletiae</name>
    <dbReference type="NCBI Taxonomy" id="573497"/>
    <lineage>
        <taxon>Bacteria</taxon>
        <taxon>Bacillati</taxon>
        <taxon>Actinomycetota</taxon>
        <taxon>Actinomycetes</taxon>
        <taxon>Frankiales</taxon>
        <taxon>Frankiaceae</taxon>
        <taxon>Parafrankia</taxon>
    </lineage>
</organism>
<dbReference type="Proteomes" id="UP000179627">
    <property type="component" value="Unassembled WGS sequence"/>
</dbReference>
<comment type="caution">
    <text evidence="2">The sequence shown here is derived from an EMBL/GenBank/DDBJ whole genome shotgun (WGS) entry which is preliminary data.</text>
</comment>
<dbReference type="InterPro" id="IPR010982">
    <property type="entry name" value="Lambda_DNA-bd_dom_sf"/>
</dbReference>
<keyword evidence="3" id="KW-1185">Reference proteome</keyword>
<dbReference type="Pfam" id="PF13560">
    <property type="entry name" value="HTH_31"/>
    <property type="match status" value="1"/>
</dbReference>
<dbReference type="Pfam" id="PF19054">
    <property type="entry name" value="DUF5753"/>
    <property type="match status" value="1"/>
</dbReference>
<dbReference type="EMBL" id="MBLM01000152">
    <property type="protein sequence ID" value="OHV30596.1"/>
    <property type="molecule type" value="Genomic_DNA"/>
</dbReference>